<reference evidence="3" key="1">
    <citation type="submission" date="2018-07" db="EMBL/GenBank/DDBJ databases">
        <authorList>
            <person name="Ashton P.M."/>
            <person name="Dallman T."/>
            <person name="Nair S."/>
            <person name="De Pinna E."/>
            <person name="Peters T."/>
            <person name="Grant K."/>
        </authorList>
    </citation>
    <scope>NUCLEOTIDE SEQUENCE</scope>
    <source>
        <strain evidence="3">333397</strain>
    </source>
</reference>
<evidence type="ECO:0000259" key="2">
    <source>
        <dbReference type="PROSITE" id="PS51352"/>
    </source>
</evidence>
<dbReference type="PROSITE" id="PS51352">
    <property type="entry name" value="THIOREDOXIN_2"/>
    <property type="match status" value="1"/>
</dbReference>
<comment type="caution">
    <text evidence="3">The sequence shown here is derived from an EMBL/GenBank/DDBJ whole genome shotgun (WGS) entry which is preliminary data.</text>
</comment>
<dbReference type="SUPFAM" id="SSF52833">
    <property type="entry name" value="Thioredoxin-like"/>
    <property type="match status" value="1"/>
</dbReference>
<accession>A0A636GDI9</accession>
<feature type="signal peptide" evidence="1">
    <location>
        <begin position="1"/>
        <end position="23"/>
    </location>
</feature>
<feature type="domain" description="Thioredoxin" evidence="2">
    <location>
        <begin position="45"/>
        <end position="269"/>
    </location>
</feature>
<name>A0A636GDI9_SALET</name>
<dbReference type="Pfam" id="PF01323">
    <property type="entry name" value="DSBA"/>
    <property type="match status" value="1"/>
</dbReference>
<dbReference type="InterPro" id="IPR036249">
    <property type="entry name" value="Thioredoxin-like_sf"/>
</dbReference>
<dbReference type="AlphaFoldDB" id="A0A636GDI9"/>
<dbReference type="GO" id="GO:0016491">
    <property type="term" value="F:oxidoreductase activity"/>
    <property type="evidence" value="ECO:0007669"/>
    <property type="project" value="InterPro"/>
</dbReference>
<gene>
    <name evidence="3" type="ORF">CC707_20880</name>
</gene>
<dbReference type="Pfam" id="PF18312">
    <property type="entry name" value="ScsC_N"/>
    <property type="match status" value="1"/>
</dbReference>
<dbReference type="EMBL" id="AAMJPF010000032">
    <property type="protein sequence ID" value="EDI0273532.1"/>
    <property type="molecule type" value="Genomic_DNA"/>
</dbReference>
<feature type="chain" id="PRO_5026010669" evidence="1">
    <location>
        <begin position="24"/>
        <end position="275"/>
    </location>
</feature>
<evidence type="ECO:0000313" key="3">
    <source>
        <dbReference type="EMBL" id="EDI0273532.1"/>
    </source>
</evidence>
<dbReference type="InterPro" id="IPR013766">
    <property type="entry name" value="Thioredoxin_domain"/>
</dbReference>
<proteinExistence type="predicted"/>
<evidence type="ECO:0000256" key="1">
    <source>
        <dbReference type="SAM" id="SignalP"/>
    </source>
</evidence>
<dbReference type="InterPro" id="IPR041205">
    <property type="entry name" value="ScsC_N"/>
</dbReference>
<keyword evidence="1" id="KW-0732">Signal</keyword>
<protein>
    <submittedName>
        <fullName evidence="3">DsbA family protein</fullName>
    </submittedName>
</protein>
<sequence length="275" mass="29609">MKIKLTATILLASAGILPFTAIADQNVPAPAKQNTTSLFTPEQESRIGEVAADYLLRHPDILVKVSQELEAQPQQQQMQKMATAAISLQKDLLQDKDAPSYGPDDAGVVVVEFFDYQCVYCSHLAPVVENIMKANPGVRFVFREWPIFARSWPVSMSAAQTGLQVWKQKGPDAYLAYHNGVFATGHFEGKLTDNDISKVADSVKFKASVATNVQDELDKTSSLAQAIGLQGTPGLVIIPAKNATPENTTIIPGIATATALQAAIDKASGKQPDTE</sequence>
<organism evidence="3">
    <name type="scientific">Salmonella enterica subsp. enterica serovar Panama</name>
    <dbReference type="NCBI Taxonomy" id="29472"/>
    <lineage>
        <taxon>Bacteria</taxon>
        <taxon>Pseudomonadati</taxon>
        <taxon>Pseudomonadota</taxon>
        <taxon>Gammaproteobacteria</taxon>
        <taxon>Enterobacterales</taxon>
        <taxon>Enterobacteriaceae</taxon>
        <taxon>Salmonella</taxon>
    </lineage>
</organism>
<dbReference type="Gene3D" id="3.40.30.10">
    <property type="entry name" value="Glutaredoxin"/>
    <property type="match status" value="1"/>
</dbReference>
<dbReference type="InterPro" id="IPR001853">
    <property type="entry name" value="DSBA-like_thioredoxin_dom"/>
</dbReference>
<dbReference type="CDD" id="cd03023">
    <property type="entry name" value="DsbA_Com1_like"/>
    <property type="match status" value="1"/>
</dbReference>